<dbReference type="OrthoDB" id="3210235at2"/>
<feature type="region of interest" description="Disordered" evidence="5">
    <location>
        <begin position="1"/>
        <end position="44"/>
    </location>
</feature>
<dbReference type="InterPro" id="IPR050109">
    <property type="entry name" value="HTH-type_TetR-like_transc_reg"/>
</dbReference>
<dbReference type="GO" id="GO:0000976">
    <property type="term" value="F:transcription cis-regulatory region binding"/>
    <property type="evidence" value="ECO:0007669"/>
    <property type="project" value="TreeGrafter"/>
</dbReference>
<feature type="compositionally biased region" description="Low complexity" evidence="5">
    <location>
        <begin position="1"/>
        <end position="14"/>
    </location>
</feature>
<feature type="domain" description="HTH tetR-type" evidence="6">
    <location>
        <begin position="41"/>
        <end position="101"/>
    </location>
</feature>
<evidence type="ECO:0000313" key="8">
    <source>
        <dbReference type="Proteomes" id="UP000199119"/>
    </source>
</evidence>
<evidence type="ECO:0000256" key="5">
    <source>
        <dbReference type="SAM" id="MobiDB-lite"/>
    </source>
</evidence>
<dbReference type="Pfam" id="PF00440">
    <property type="entry name" value="TetR_N"/>
    <property type="match status" value="1"/>
</dbReference>
<keyword evidence="3" id="KW-0804">Transcription</keyword>
<dbReference type="GO" id="GO:0003700">
    <property type="term" value="F:DNA-binding transcription factor activity"/>
    <property type="evidence" value="ECO:0007669"/>
    <property type="project" value="TreeGrafter"/>
</dbReference>
<evidence type="ECO:0000256" key="4">
    <source>
        <dbReference type="PROSITE-ProRule" id="PRU00335"/>
    </source>
</evidence>
<evidence type="ECO:0000256" key="2">
    <source>
        <dbReference type="ARBA" id="ARBA00023125"/>
    </source>
</evidence>
<evidence type="ECO:0000256" key="1">
    <source>
        <dbReference type="ARBA" id="ARBA00023015"/>
    </source>
</evidence>
<gene>
    <name evidence="7" type="ORF">SAMN04489711_10692</name>
</gene>
<keyword evidence="2 4" id="KW-0238">DNA-binding</keyword>
<keyword evidence="8" id="KW-1185">Reference proteome</keyword>
<sequence>MASSNPAPSRSPAKAQRRGAKAPGVKPQPHKPAGLRERHKQDKLHRIKTAARSVFISKGFDGATTREIAQLAEVSHATVFLYAQDKRDLLFLVFNEDMDDVLAESSAAVKKPGPLIDRLLRWYEPFLRFFSTEAPIGLLKLHERGNADIGPTPQSVSVDRRKEIVQRELSNLFEAAIRSGELASTVDPMLATRVVRSVFYGELDLWLRSHPHPSMARGLRDLRAALTLIVSGMLPRK</sequence>
<dbReference type="SUPFAM" id="SSF48498">
    <property type="entry name" value="Tetracyclin repressor-like, C-terminal domain"/>
    <property type="match status" value="1"/>
</dbReference>
<dbReference type="InterPro" id="IPR001647">
    <property type="entry name" value="HTH_TetR"/>
</dbReference>
<dbReference type="PANTHER" id="PTHR30055:SF234">
    <property type="entry name" value="HTH-TYPE TRANSCRIPTIONAL REGULATOR BETI"/>
    <property type="match status" value="1"/>
</dbReference>
<keyword evidence="1" id="KW-0805">Transcription regulation</keyword>
<proteinExistence type="predicted"/>
<evidence type="ECO:0000256" key="3">
    <source>
        <dbReference type="ARBA" id="ARBA00023163"/>
    </source>
</evidence>
<organism evidence="7 8">
    <name type="scientific">Paracidovorax wautersii</name>
    <dbReference type="NCBI Taxonomy" id="1177982"/>
    <lineage>
        <taxon>Bacteria</taxon>
        <taxon>Pseudomonadati</taxon>
        <taxon>Pseudomonadota</taxon>
        <taxon>Betaproteobacteria</taxon>
        <taxon>Burkholderiales</taxon>
        <taxon>Comamonadaceae</taxon>
        <taxon>Paracidovorax</taxon>
    </lineage>
</organism>
<reference evidence="8" key="1">
    <citation type="submission" date="2016-10" db="EMBL/GenBank/DDBJ databases">
        <authorList>
            <person name="Varghese N."/>
            <person name="Submissions S."/>
        </authorList>
    </citation>
    <scope>NUCLEOTIDE SEQUENCE [LARGE SCALE GENOMIC DNA]</scope>
    <source>
        <strain evidence="8">DSM 27981</strain>
    </source>
</reference>
<dbReference type="EMBL" id="FONX01000006">
    <property type="protein sequence ID" value="SFE85440.1"/>
    <property type="molecule type" value="Genomic_DNA"/>
</dbReference>
<dbReference type="InterPro" id="IPR036271">
    <property type="entry name" value="Tet_transcr_reg_TetR-rel_C_sf"/>
</dbReference>
<dbReference type="PANTHER" id="PTHR30055">
    <property type="entry name" value="HTH-TYPE TRANSCRIPTIONAL REGULATOR RUTR"/>
    <property type="match status" value="1"/>
</dbReference>
<dbReference type="SUPFAM" id="SSF46689">
    <property type="entry name" value="Homeodomain-like"/>
    <property type="match status" value="1"/>
</dbReference>
<dbReference type="RefSeq" id="WP_059400305.1">
    <property type="nucleotide sequence ID" value="NZ_FONX01000006.1"/>
</dbReference>
<dbReference type="Proteomes" id="UP000199119">
    <property type="component" value="Unassembled WGS sequence"/>
</dbReference>
<evidence type="ECO:0000259" key="6">
    <source>
        <dbReference type="PROSITE" id="PS50977"/>
    </source>
</evidence>
<dbReference type="Gene3D" id="1.10.357.10">
    <property type="entry name" value="Tetracycline Repressor, domain 2"/>
    <property type="match status" value="1"/>
</dbReference>
<evidence type="ECO:0000313" key="7">
    <source>
        <dbReference type="EMBL" id="SFE85440.1"/>
    </source>
</evidence>
<protein>
    <submittedName>
        <fullName evidence="7">DNA-binding transcriptional regulator, AcrR family</fullName>
    </submittedName>
</protein>
<feature type="DNA-binding region" description="H-T-H motif" evidence="4">
    <location>
        <begin position="64"/>
        <end position="83"/>
    </location>
</feature>
<dbReference type="PROSITE" id="PS50977">
    <property type="entry name" value="HTH_TETR_2"/>
    <property type="match status" value="1"/>
</dbReference>
<accession>A0A1I2DZN5</accession>
<dbReference type="AlphaFoldDB" id="A0A1I2DZN5"/>
<name>A0A1I2DZN5_9BURK</name>
<dbReference type="InterPro" id="IPR009057">
    <property type="entry name" value="Homeodomain-like_sf"/>
</dbReference>
<dbReference type="STRING" id="1177982.SAMN04489711_10692"/>